<dbReference type="OrthoDB" id="552417at2759"/>
<feature type="region of interest" description="Disordered" evidence="1">
    <location>
        <begin position="341"/>
        <end position="428"/>
    </location>
</feature>
<gene>
    <name evidence="2" type="ORF">COCSUDRAFT_66377</name>
</gene>
<comment type="caution">
    <text evidence="2">The sequence shown here is derived from an EMBL/GenBank/DDBJ whole genome shotgun (WGS) entry which is preliminary data.</text>
</comment>
<dbReference type="EMBL" id="AGSI01000009">
    <property type="protein sequence ID" value="EIE22750.1"/>
    <property type="molecule type" value="Genomic_DNA"/>
</dbReference>
<feature type="region of interest" description="Disordered" evidence="1">
    <location>
        <begin position="1023"/>
        <end position="1047"/>
    </location>
</feature>
<evidence type="ECO:0000313" key="2">
    <source>
        <dbReference type="EMBL" id="EIE22750.1"/>
    </source>
</evidence>
<feature type="compositionally biased region" description="Basic and acidic residues" evidence="1">
    <location>
        <begin position="1260"/>
        <end position="1270"/>
    </location>
</feature>
<feature type="region of interest" description="Disordered" evidence="1">
    <location>
        <begin position="646"/>
        <end position="669"/>
    </location>
</feature>
<feature type="compositionally biased region" description="Basic and acidic residues" evidence="1">
    <location>
        <begin position="855"/>
        <end position="870"/>
    </location>
</feature>
<feature type="region of interest" description="Disordered" evidence="1">
    <location>
        <begin position="28"/>
        <end position="329"/>
    </location>
</feature>
<protein>
    <submittedName>
        <fullName evidence="2">Uncharacterized protein</fullName>
    </submittedName>
</protein>
<feature type="region of interest" description="Disordered" evidence="1">
    <location>
        <begin position="1179"/>
        <end position="1364"/>
    </location>
</feature>
<proteinExistence type="predicted"/>
<reference evidence="2 3" key="1">
    <citation type="journal article" date="2012" name="Genome Biol.">
        <title>The genome of the polar eukaryotic microalga coccomyxa subellipsoidea reveals traits of cold adaptation.</title>
        <authorList>
            <person name="Blanc G."/>
            <person name="Agarkova I."/>
            <person name="Grimwood J."/>
            <person name="Kuo A."/>
            <person name="Brueggeman A."/>
            <person name="Dunigan D."/>
            <person name="Gurnon J."/>
            <person name="Ladunga I."/>
            <person name="Lindquist E."/>
            <person name="Lucas S."/>
            <person name="Pangilinan J."/>
            <person name="Proschold T."/>
            <person name="Salamov A."/>
            <person name="Schmutz J."/>
            <person name="Weeks D."/>
            <person name="Yamada T."/>
            <person name="Claverie J.M."/>
            <person name="Grigoriev I."/>
            <person name="Van Etten J."/>
            <person name="Lomsadze A."/>
            <person name="Borodovsky M."/>
        </authorList>
    </citation>
    <scope>NUCLEOTIDE SEQUENCE [LARGE SCALE GENOMIC DNA]</scope>
    <source>
        <strain evidence="2 3">C-169</strain>
    </source>
</reference>
<dbReference type="KEGG" id="csl:COCSUDRAFT_66377"/>
<feature type="compositionally biased region" description="Basic residues" evidence="1">
    <location>
        <begin position="833"/>
        <end position="844"/>
    </location>
</feature>
<feature type="compositionally biased region" description="Polar residues" evidence="1">
    <location>
        <begin position="1182"/>
        <end position="1193"/>
    </location>
</feature>
<feature type="region of interest" description="Disordered" evidence="1">
    <location>
        <begin position="513"/>
        <end position="588"/>
    </location>
</feature>
<feature type="compositionally biased region" description="Low complexity" evidence="1">
    <location>
        <begin position="296"/>
        <end position="305"/>
    </location>
</feature>
<feature type="compositionally biased region" description="Polar residues" evidence="1">
    <location>
        <begin position="812"/>
        <end position="826"/>
    </location>
</feature>
<name>I0YWI1_COCSC</name>
<feature type="compositionally biased region" description="Low complexity" evidence="1">
    <location>
        <begin position="140"/>
        <end position="153"/>
    </location>
</feature>
<accession>I0YWI1</accession>
<dbReference type="STRING" id="574566.I0YWI1"/>
<feature type="compositionally biased region" description="Basic residues" evidence="1">
    <location>
        <begin position="1336"/>
        <end position="1348"/>
    </location>
</feature>
<evidence type="ECO:0000313" key="3">
    <source>
        <dbReference type="Proteomes" id="UP000007264"/>
    </source>
</evidence>
<feature type="compositionally biased region" description="Low complexity" evidence="1">
    <location>
        <begin position="912"/>
        <end position="921"/>
    </location>
</feature>
<evidence type="ECO:0000256" key="1">
    <source>
        <dbReference type="SAM" id="MobiDB-lite"/>
    </source>
</evidence>
<feature type="region of interest" description="Disordered" evidence="1">
    <location>
        <begin position="797"/>
        <end position="955"/>
    </location>
</feature>
<dbReference type="Proteomes" id="UP000007264">
    <property type="component" value="Unassembled WGS sequence"/>
</dbReference>
<organism evidence="2 3">
    <name type="scientific">Coccomyxa subellipsoidea (strain C-169)</name>
    <name type="common">Green microalga</name>
    <dbReference type="NCBI Taxonomy" id="574566"/>
    <lineage>
        <taxon>Eukaryota</taxon>
        <taxon>Viridiplantae</taxon>
        <taxon>Chlorophyta</taxon>
        <taxon>core chlorophytes</taxon>
        <taxon>Trebouxiophyceae</taxon>
        <taxon>Trebouxiophyceae incertae sedis</taxon>
        <taxon>Coccomyxaceae</taxon>
        <taxon>Coccomyxa</taxon>
        <taxon>Coccomyxa subellipsoidea</taxon>
    </lineage>
</organism>
<dbReference type="RefSeq" id="XP_005647294.1">
    <property type="nucleotide sequence ID" value="XM_005647237.1"/>
</dbReference>
<feature type="region of interest" description="Disordered" evidence="1">
    <location>
        <begin position="682"/>
        <end position="705"/>
    </location>
</feature>
<feature type="compositionally biased region" description="Polar residues" evidence="1">
    <location>
        <begin position="1232"/>
        <end position="1243"/>
    </location>
</feature>
<sequence length="1364" mass="140245">MHRSSLAEAKTTCSPVFGLERMMEGGNFTAETAFDEDGGSVSRSDDQPSNYGAHSPRPARSQISTAVSFEPASERPANSAAIAARSGEDSALSAAEPEGELSSLPQAPLQETAEQEGPVQQEHVHQAYPSGSLLSTAVRPPEQQHQQPQQHMPQQPPSPRANRANSLVSKTPREANRAGTPASVYGQGRSLGRQLRAESPFGYEQNSMAAPLRGQEARERLQSPPEPNQQPQKSEWREAPVMHLDGAASQPPAGHLQAGQLHGTSQDDMLEGYLSGTGRNNSIDAMQQGEPRPAEDPAGASAAPATFRSSPGMHAGHRMPAGAHALHHHQHQNFAAGPGMHLERSASAGSKSERGHRSGQRRGWPDGPGDYHTAHDAHPGSRARNTGTGRIAAQHSGVAGERPLRQPGSYGTTDEPQLAEAQGQLPPPPPVFMAPARPASLPLFGHPAAAHPGLLNVQRLLRVLDNNGDLMRHHGAAAGPQLPPFQLQPGTAVASQGPPVQLEPLLRQLSQHLSTSWQSRAEPADMDHAGSVRLGGDQGDNMGVEQGGGSNSAAEQYLSGESCEPAARPRVSSGARAAPSQQDPGAGYALQTAGSLQRPAEGQLVDPHLQEERWPRRQASAQEATLGPAASWGFARSVQQAAAAEQSVQEANSLPAQAHHGHAAAGPRSGALPALSIIQGQLEPFHPGAGGPRSEGRSGPHESNAPMSMQLQAQLENVASAGHEDTHALAAQNSMMLPRQGVPAEGDGQPVDSHAGSLGDLGGAGEKCASCIAVPPLNQEPAEGLYAQRPDTAHAAASVHATVMSEEDAQSEGETNLSSMRGNAQRSAPGRAGHAHGHARRPQHHSAGSPTAAFAEHRPAELPREEDVPRPLDSTTGMAAAPAPAASGGQSVEMCTHGSGSAWATAPEPSNSSGSSPARPAQSRRRTPSQGAVQGATSAAEGMGRAYSSSAHAEAGQRMHAHLGVAAQPLGMMDRSGGAALVPIDADLGAQDQVEDNIGGPARQNSNGTAIGQLLAAGPQSVLTTTGQGEEPEGSLASHEGMEQQGEAGLLEASPSDGTARGAAPDAAGRIAAAASAAAAAASAKLGTLLAGVVPPPPVSNLRGTSSCGEARPAVPHFAAARSQDHMPEEPPQMAGEAQPQIARISSNSLLYQPEHRSRPAHHYNGSAHQHGDLPEARHLESQQPASPGQNHFTAAATSAKATSEGEPAQATVTAGAHSAGGSPTAELEMQSHPSPFAPQQHSFPHPAAAMFNSSGRLPHASEGKGESHPGAEGAEQGASPARPTNGSVHALTNGHGAAHGLQGRPSGHADVLSGEDSAPDDGPAVTSPATGGTLGRRRSTASKRKRMSAGQQPRGRFSAASTS</sequence>
<keyword evidence="3" id="KW-1185">Reference proteome</keyword>
<dbReference type="GeneID" id="17040737"/>
<feature type="compositionally biased region" description="Low complexity" evidence="1">
    <location>
        <begin position="1194"/>
        <end position="1203"/>
    </location>
</feature>